<dbReference type="PANTHER" id="PTHR13172">
    <property type="entry name" value="MITOCHONDRIAL IMPORT INNER MEMBRANE TRANSLOCASE SUBUNIT TIM9B"/>
    <property type="match status" value="1"/>
</dbReference>
<dbReference type="EMBL" id="RDQH01000337">
    <property type="protein sequence ID" value="RXH84575.1"/>
    <property type="molecule type" value="Genomic_DNA"/>
</dbReference>
<feature type="transmembrane region" description="Helical" evidence="9">
    <location>
        <begin position="125"/>
        <end position="144"/>
    </location>
</feature>
<keyword evidence="9" id="KW-0472">Membrane</keyword>
<evidence type="ECO:0000256" key="4">
    <source>
        <dbReference type="ARBA" id="ARBA00022833"/>
    </source>
</evidence>
<keyword evidence="2" id="KW-0813">Transport</keyword>
<dbReference type="Pfam" id="PF02953">
    <property type="entry name" value="zf-Tim10_DDP"/>
    <property type="match status" value="1"/>
</dbReference>
<evidence type="ECO:0000256" key="9">
    <source>
        <dbReference type="SAM" id="Phobius"/>
    </source>
</evidence>
<dbReference type="GO" id="GO:0005739">
    <property type="term" value="C:mitochondrion"/>
    <property type="evidence" value="ECO:0007669"/>
    <property type="project" value="UniProtKB-SubCell"/>
</dbReference>
<evidence type="ECO:0000313" key="12">
    <source>
        <dbReference type="Proteomes" id="UP000290289"/>
    </source>
</evidence>
<dbReference type="Gene3D" id="1.10.287.810">
    <property type="entry name" value="Mitochondrial import inner membrane translocase subunit tim13 like domains"/>
    <property type="match status" value="1"/>
</dbReference>
<evidence type="ECO:0000256" key="3">
    <source>
        <dbReference type="ARBA" id="ARBA00022723"/>
    </source>
</evidence>
<dbReference type="GO" id="GO:0015031">
    <property type="term" value="P:protein transport"/>
    <property type="evidence" value="ECO:0007669"/>
    <property type="project" value="UniProtKB-KW"/>
</dbReference>
<dbReference type="GO" id="GO:0046872">
    <property type="term" value="F:metal ion binding"/>
    <property type="evidence" value="ECO:0007669"/>
    <property type="project" value="UniProtKB-KW"/>
</dbReference>
<evidence type="ECO:0000256" key="1">
    <source>
        <dbReference type="ARBA" id="ARBA00004173"/>
    </source>
</evidence>
<dbReference type="Proteomes" id="UP000290289">
    <property type="component" value="Chromosome 11"/>
</dbReference>
<dbReference type="InterPro" id="IPR035427">
    <property type="entry name" value="Tim10-like_dom_sf"/>
</dbReference>
<dbReference type="STRING" id="3750.A0A498IR04"/>
<organism evidence="11 12">
    <name type="scientific">Malus domestica</name>
    <name type="common">Apple</name>
    <name type="synonym">Pyrus malus</name>
    <dbReference type="NCBI Taxonomy" id="3750"/>
    <lineage>
        <taxon>Eukaryota</taxon>
        <taxon>Viridiplantae</taxon>
        <taxon>Streptophyta</taxon>
        <taxon>Embryophyta</taxon>
        <taxon>Tracheophyta</taxon>
        <taxon>Spermatophyta</taxon>
        <taxon>Magnoliopsida</taxon>
        <taxon>eudicotyledons</taxon>
        <taxon>Gunneridae</taxon>
        <taxon>Pentapetalae</taxon>
        <taxon>rosids</taxon>
        <taxon>fabids</taxon>
        <taxon>Rosales</taxon>
        <taxon>Rosaceae</taxon>
        <taxon>Amygdaloideae</taxon>
        <taxon>Maleae</taxon>
        <taxon>Malus</taxon>
    </lineage>
</organism>
<keyword evidence="5" id="KW-0653">Protein transport</keyword>
<dbReference type="AlphaFoldDB" id="A0A498IR04"/>
<keyword evidence="8" id="KW-1015">Disulfide bond</keyword>
<evidence type="ECO:0000313" key="11">
    <source>
        <dbReference type="EMBL" id="RXH84575.1"/>
    </source>
</evidence>
<keyword evidence="7" id="KW-0496">Mitochondrion</keyword>
<dbReference type="InterPro" id="IPR004217">
    <property type="entry name" value="Tim10-like"/>
</dbReference>
<protein>
    <recommendedName>
        <fullName evidence="10">Tim10-like domain-containing protein</fullName>
    </recommendedName>
</protein>
<accession>A0A498IR04</accession>
<keyword evidence="4" id="KW-0862">Zinc</keyword>
<keyword evidence="3" id="KW-0479">Metal-binding</keyword>
<name>A0A498IR04_MALDO</name>
<evidence type="ECO:0000259" key="10">
    <source>
        <dbReference type="Pfam" id="PF02953"/>
    </source>
</evidence>
<evidence type="ECO:0000256" key="7">
    <source>
        <dbReference type="ARBA" id="ARBA00023128"/>
    </source>
</evidence>
<reference evidence="11 12" key="1">
    <citation type="submission" date="2018-10" db="EMBL/GenBank/DDBJ databases">
        <title>A high-quality apple genome assembly.</title>
        <authorList>
            <person name="Hu J."/>
        </authorList>
    </citation>
    <scope>NUCLEOTIDE SEQUENCE [LARGE SCALE GENOMIC DNA]</scope>
    <source>
        <strain evidence="12">cv. HFTH1</strain>
        <tissue evidence="11">Young leaf</tissue>
    </source>
</reference>
<feature type="domain" description="Tim10-like" evidence="10">
    <location>
        <begin position="171"/>
        <end position="205"/>
    </location>
</feature>
<sequence>MVEMEHIHCRIPAPPGLSSYVLIFAVDHTCTDFRVDRMLIDMLHSCTNLTGVGNFKFVYNGVVYTDNRARLVPVDMKVFNKECKVLSKTKVLFQLLTTLDSAREFLISSCPIASLKSSKKRRLAYSLKLIIPLVIGLALLASVMCLKCLSYGASKSFIVEYEALRKFVSLDTFKHKSLQKQEETCVRRCAEKFLKHSMRVGIRLAEHNQGAATQD</sequence>
<dbReference type="SUPFAM" id="SSF144122">
    <property type="entry name" value="Tim10-like"/>
    <property type="match status" value="1"/>
</dbReference>
<comment type="subcellular location">
    <subcellularLocation>
        <location evidence="1">Mitochondrion</location>
    </subcellularLocation>
</comment>
<evidence type="ECO:0000256" key="6">
    <source>
        <dbReference type="ARBA" id="ARBA00023010"/>
    </source>
</evidence>
<gene>
    <name evidence="11" type="ORF">DVH24_032859</name>
</gene>
<keyword evidence="6" id="KW-0811">Translocation</keyword>
<dbReference type="InterPro" id="IPR050673">
    <property type="entry name" value="Mito_inner_translocase_sub"/>
</dbReference>
<evidence type="ECO:0000256" key="8">
    <source>
        <dbReference type="ARBA" id="ARBA00023157"/>
    </source>
</evidence>
<keyword evidence="12" id="KW-1185">Reference proteome</keyword>
<comment type="caution">
    <text evidence="11">The sequence shown here is derived from an EMBL/GenBank/DDBJ whole genome shotgun (WGS) entry which is preliminary data.</text>
</comment>
<evidence type="ECO:0000256" key="5">
    <source>
        <dbReference type="ARBA" id="ARBA00022927"/>
    </source>
</evidence>
<proteinExistence type="predicted"/>
<keyword evidence="9" id="KW-0812">Transmembrane</keyword>
<keyword evidence="9" id="KW-1133">Transmembrane helix</keyword>
<evidence type="ECO:0000256" key="2">
    <source>
        <dbReference type="ARBA" id="ARBA00022448"/>
    </source>
</evidence>